<dbReference type="PROSITE" id="PS50003">
    <property type="entry name" value="PH_DOMAIN"/>
    <property type="match status" value="1"/>
</dbReference>
<dbReference type="Pfam" id="PF00018">
    <property type="entry name" value="SH3_1"/>
    <property type="match status" value="1"/>
</dbReference>
<dbReference type="SUPFAM" id="SSF57889">
    <property type="entry name" value="Cysteine-rich domain"/>
    <property type="match status" value="1"/>
</dbReference>
<dbReference type="SMART" id="SM00326">
    <property type="entry name" value="SH3"/>
    <property type="match status" value="1"/>
</dbReference>
<dbReference type="GO" id="GO:0009653">
    <property type="term" value="P:anatomical structure morphogenesis"/>
    <property type="evidence" value="ECO:0007669"/>
    <property type="project" value="UniProtKB-ARBA"/>
</dbReference>
<dbReference type="InterPro" id="IPR046349">
    <property type="entry name" value="C1-like_sf"/>
</dbReference>
<dbReference type="Pfam" id="PF00307">
    <property type="entry name" value="CH"/>
    <property type="match status" value="1"/>
</dbReference>
<dbReference type="PANTHER" id="PTHR45818">
    <property type="entry name" value="PROTEIN VAV"/>
    <property type="match status" value="1"/>
</dbReference>
<evidence type="ECO:0008006" key="18">
    <source>
        <dbReference type="Google" id="ProtNLM"/>
    </source>
</evidence>
<dbReference type="PROSITE" id="PS50081">
    <property type="entry name" value="ZF_DAG_PE_2"/>
    <property type="match status" value="1"/>
</dbReference>
<accession>A0A7R9EWY9</accession>
<dbReference type="InterPro" id="IPR055251">
    <property type="entry name" value="SOS1_NGEF_PH"/>
</dbReference>
<dbReference type="InterPro" id="IPR001849">
    <property type="entry name" value="PH_domain"/>
</dbReference>
<keyword evidence="7" id="KW-0862">Zinc</keyword>
<dbReference type="SUPFAM" id="SSF50044">
    <property type="entry name" value="SH3-domain"/>
    <property type="match status" value="1"/>
</dbReference>
<reference evidence="17" key="1">
    <citation type="submission" date="2020-11" db="EMBL/GenBank/DDBJ databases">
        <authorList>
            <person name="Tran Van P."/>
        </authorList>
    </citation>
    <scope>NUCLEOTIDE SEQUENCE</scope>
</reference>
<dbReference type="EMBL" id="OD565359">
    <property type="protein sequence ID" value="CAD7441585.1"/>
    <property type="molecule type" value="Genomic_DNA"/>
</dbReference>
<dbReference type="PANTHER" id="PTHR45818:SF3">
    <property type="entry name" value="PROTEIN VAV"/>
    <property type="match status" value="1"/>
</dbReference>
<sequence>MVLLDVRADRMATSNESWKECVEWLTRCDVLRRDHKTNWPEASVIDLANTLRDGVLLCNLLNVLDPGCIDLKDVNQKPQLAQFLCLRNIKTFLQTCHDIFGLKENDLFEPSMLFELNDFFKVLNTLSKLSNCVKVQRKQIIYLMLALLVRKARLVRYSALPQPWSNVGDENEMNGRRLLACVSPSANGCGVAGPPVWEHGDRGWMHFTIRCPQFVDRDEELYEELCYVTFSSVPPEVGSIEVLVSAVLKIGYYHCWSLHSLMSSSLYLGAIDDDVSCCVRDEEVEYCAYYARINEVYEDLCSIVSRAEPEMLQHCVSQDPSVNNHSLEKRDYVIKELIETEKNYVDVLATVQRSFMRPLSSFIREEDMKAIFSGMKELSEIHSGFHSHLRKAVAPNSSTRLSDVFINWREKFLIYGEYCAHLTSAQELIQDLCSRNEVVNQQVIKCQEEANGGKFKLRDILSVPMQRILKYHLLLDKLIQETQPSQEHQGASLELQGVPFRVKITKELVWSYRSHEDYRGLERAKEAMVDVAQYINEVKRDSDTLAIMSSIQVTVVRGSLHLYLRTDSISDLDMPENTELKDYGRLLKDGELKIKAHDDQKIKTRYIFVFDQVIIMCKSLRGETYSYRESLRLQEYKIEDVHTRRTLRTDARWSYQFYLVRKSERTAYTLYARTEDNKRKWMKAIHDAMDNLEPSVCRNTTHTFKMNTFEQATTCHHCSKFLKGIILQVCTCRYVPVGDNLSSLQQIPQGYYTPGMYLQATTCHHCSKFLKGIILQGYLCGECSIAVHKQCIEFSGRCHRSGAPPEPPPRPPRLDPPPILWPDPSLKDHLWFVGEMGRDRASALLERHMDGTYLLRVRPQGATHPNETIYALSLKTDDRVKHMKVYERTMEGVPHYFLSESRFFRSITDLIGCYEHSSLGENFVGLDVTLKWPFRRIIAIAEFDFNPSESNQLPLRKGCQVIVLSKEGDYKGWWKGKVQDRVGFFPKDYVRETLGYPAPDYSTSGLSDLLSCQGQFTHHAMIHVATRNERVPSKCSLCPEVYGCPRHGMKFHRNTCEITEPVRTGKRYKSNAIIEETTDQDIVAMMLTEQPIEEEQEDDEPPIV</sequence>
<dbReference type="GO" id="GO:0008270">
    <property type="term" value="F:zinc ion binding"/>
    <property type="evidence" value="ECO:0007669"/>
    <property type="project" value="UniProtKB-KW"/>
</dbReference>
<dbReference type="Pfam" id="PF00130">
    <property type="entry name" value="C1_1"/>
    <property type="match status" value="1"/>
</dbReference>
<protein>
    <recommendedName>
        <fullName evidence="18">Protein vav</fullName>
    </recommendedName>
</protein>
<dbReference type="InterPro" id="IPR036860">
    <property type="entry name" value="SH2_dom_sf"/>
</dbReference>
<dbReference type="InterPro" id="IPR011993">
    <property type="entry name" value="PH-like_dom_sf"/>
</dbReference>
<evidence type="ECO:0000259" key="12">
    <source>
        <dbReference type="PROSITE" id="PS50002"/>
    </source>
</evidence>
<evidence type="ECO:0000256" key="3">
    <source>
        <dbReference type="ARBA" id="ARBA00022658"/>
    </source>
</evidence>
<proteinExistence type="predicted"/>
<dbReference type="PROSITE" id="PS50010">
    <property type="entry name" value="DH_2"/>
    <property type="match status" value="1"/>
</dbReference>
<keyword evidence="4" id="KW-0479">Metal-binding</keyword>
<keyword evidence="2" id="KW-0597">Phosphoprotein</keyword>
<dbReference type="Pfam" id="PF00621">
    <property type="entry name" value="RhoGEF"/>
    <property type="match status" value="1"/>
</dbReference>
<dbReference type="GO" id="GO:0005085">
    <property type="term" value="F:guanyl-nucleotide exchange factor activity"/>
    <property type="evidence" value="ECO:0007669"/>
    <property type="project" value="UniProtKB-KW"/>
</dbReference>
<evidence type="ECO:0000256" key="7">
    <source>
        <dbReference type="ARBA" id="ARBA00022833"/>
    </source>
</evidence>
<feature type="domain" description="DH" evidence="14">
    <location>
        <begin position="329"/>
        <end position="538"/>
    </location>
</feature>
<feature type="domain" description="Phorbol-ester/DAG-type" evidence="16">
    <location>
        <begin position="748"/>
        <end position="798"/>
    </location>
</feature>
<keyword evidence="8 9" id="KW-0727">SH2 domain</keyword>
<dbReference type="SUPFAM" id="SSF50729">
    <property type="entry name" value="PH domain-like"/>
    <property type="match status" value="1"/>
</dbReference>
<name>A0A7R9EWY9_9NEOP</name>
<evidence type="ECO:0000256" key="1">
    <source>
        <dbReference type="ARBA" id="ARBA00022443"/>
    </source>
</evidence>
<keyword evidence="6" id="KW-0863">Zinc-finger</keyword>
<dbReference type="CDD" id="cd01223">
    <property type="entry name" value="PH_Vav"/>
    <property type="match status" value="1"/>
</dbReference>
<dbReference type="SUPFAM" id="SSF48065">
    <property type="entry name" value="DBL homology domain (DH-domain)"/>
    <property type="match status" value="1"/>
</dbReference>
<dbReference type="Gene3D" id="3.30.505.10">
    <property type="entry name" value="SH2 domain"/>
    <property type="match status" value="1"/>
</dbReference>
<dbReference type="InterPro" id="IPR036028">
    <property type="entry name" value="SH3-like_dom_sf"/>
</dbReference>
<dbReference type="PRINTS" id="PR00888">
    <property type="entry name" value="SM22CALPONIN"/>
</dbReference>
<feature type="domain" description="Calponin-homology (CH)" evidence="15">
    <location>
        <begin position="15"/>
        <end position="134"/>
    </location>
</feature>
<dbReference type="AlphaFoldDB" id="A0A7R9EWY9"/>
<dbReference type="PROSITE" id="PS50001">
    <property type="entry name" value="SH2"/>
    <property type="match status" value="1"/>
</dbReference>
<feature type="domain" description="SH3" evidence="12">
    <location>
        <begin position="934"/>
        <end position="995"/>
    </location>
</feature>
<keyword evidence="5" id="KW-0677">Repeat</keyword>
<evidence type="ECO:0000259" key="16">
    <source>
        <dbReference type="PROSITE" id="PS50081"/>
    </source>
</evidence>
<evidence type="ECO:0000259" key="14">
    <source>
        <dbReference type="PROSITE" id="PS50010"/>
    </source>
</evidence>
<dbReference type="InterPro" id="IPR002219">
    <property type="entry name" value="PKC_DAG/PE"/>
</dbReference>
<dbReference type="Gene3D" id="1.20.900.10">
    <property type="entry name" value="Dbl homology (DH) domain"/>
    <property type="match status" value="1"/>
</dbReference>
<evidence type="ECO:0000256" key="9">
    <source>
        <dbReference type="PROSITE-ProRule" id="PRU00191"/>
    </source>
</evidence>
<evidence type="ECO:0000313" key="17">
    <source>
        <dbReference type="EMBL" id="CAD7441585.1"/>
    </source>
</evidence>
<dbReference type="SMART" id="SM00109">
    <property type="entry name" value="C1"/>
    <property type="match status" value="1"/>
</dbReference>
<dbReference type="GO" id="GO:0005737">
    <property type="term" value="C:cytoplasm"/>
    <property type="evidence" value="ECO:0007669"/>
    <property type="project" value="TreeGrafter"/>
</dbReference>
<dbReference type="InterPro" id="IPR001715">
    <property type="entry name" value="CH_dom"/>
</dbReference>
<evidence type="ECO:0000256" key="6">
    <source>
        <dbReference type="ARBA" id="ARBA00022771"/>
    </source>
</evidence>
<organism evidence="17">
    <name type="scientific">Timema bartmani</name>
    <dbReference type="NCBI Taxonomy" id="61472"/>
    <lineage>
        <taxon>Eukaryota</taxon>
        <taxon>Metazoa</taxon>
        <taxon>Ecdysozoa</taxon>
        <taxon>Arthropoda</taxon>
        <taxon>Hexapoda</taxon>
        <taxon>Insecta</taxon>
        <taxon>Pterygota</taxon>
        <taxon>Neoptera</taxon>
        <taxon>Polyneoptera</taxon>
        <taxon>Phasmatodea</taxon>
        <taxon>Timematodea</taxon>
        <taxon>Timematoidea</taxon>
        <taxon>Timematidae</taxon>
        <taxon>Timema</taxon>
    </lineage>
</organism>
<dbReference type="SMART" id="SM00252">
    <property type="entry name" value="SH2"/>
    <property type="match status" value="1"/>
</dbReference>
<evidence type="ECO:0000256" key="4">
    <source>
        <dbReference type="ARBA" id="ARBA00022723"/>
    </source>
</evidence>
<dbReference type="InterPro" id="IPR036872">
    <property type="entry name" value="CH_dom_sf"/>
</dbReference>
<dbReference type="SUPFAM" id="SSF55550">
    <property type="entry name" value="SH2 domain"/>
    <property type="match status" value="1"/>
</dbReference>
<evidence type="ECO:0000256" key="10">
    <source>
        <dbReference type="PROSITE-ProRule" id="PRU00192"/>
    </source>
</evidence>
<dbReference type="InterPro" id="IPR000219">
    <property type="entry name" value="DH_dom"/>
</dbReference>
<evidence type="ECO:0000259" key="13">
    <source>
        <dbReference type="PROSITE" id="PS50003"/>
    </source>
</evidence>
<dbReference type="PROSITE" id="PS50021">
    <property type="entry name" value="CH"/>
    <property type="match status" value="1"/>
</dbReference>
<dbReference type="CDD" id="cd20810">
    <property type="entry name" value="C1_VAV"/>
    <property type="match status" value="1"/>
</dbReference>
<dbReference type="Pfam" id="PF00017">
    <property type="entry name" value="SH2"/>
    <property type="match status" value="1"/>
</dbReference>
<dbReference type="InterPro" id="IPR003096">
    <property type="entry name" value="SM22_calponin"/>
</dbReference>
<dbReference type="CDD" id="cd21201">
    <property type="entry name" value="CH_VAV"/>
    <property type="match status" value="1"/>
</dbReference>
<dbReference type="SMART" id="SM00325">
    <property type="entry name" value="RhoGEF"/>
    <property type="match status" value="1"/>
</dbReference>
<dbReference type="PROSITE" id="PS50002">
    <property type="entry name" value="SH3"/>
    <property type="match status" value="1"/>
</dbReference>
<dbReference type="Gene3D" id="2.30.30.40">
    <property type="entry name" value="SH3 Domains"/>
    <property type="match status" value="1"/>
</dbReference>
<evidence type="ECO:0000256" key="2">
    <source>
        <dbReference type="ARBA" id="ARBA00022553"/>
    </source>
</evidence>
<dbReference type="GO" id="GO:0048468">
    <property type="term" value="P:cell development"/>
    <property type="evidence" value="ECO:0007669"/>
    <property type="project" value="UniProtKB-ARBA"/>
</dbReference>
<dbReference type="SUPFAM" id="SSF47576">
    <property type="entry name" value="Calponin-homology domain, CH-domain"/>
    <property type="match status" value="1"/>
</dbReference>
<evidence type="ECO:0000256" key="5">
    <source>
        <dbReference type="ARBA" id="ARBA00022737"/>
    </source>
</evidence>
<keyword evidence="1 10" id="KW-0728">SH3 domain</keyword>
<gene>
    <name evidence="17" type="ORF">TBIB3V08_LOCUS4046</name>
</gene>
<dbReference type="Gene3D" id="3.30.60.20">
    <property type="match status" value="2"/>
</dbReference>
<dbReference type="InterPro" id="IPR001452">
    <property type="entry name" value="SH3_domain"/>
</dbReference>
<dbReference type="GO" id="GO:0007166">
    <property type="term" value="P:cell surface receptor signaling pathway"/>
    <property type="evidence" value="ECO:0007669"/>
    <property type="project" value="UniProtKB-ARBA"/>
</dbReference>
<feature type="domain" description="PH" evidence="13">
    <location>
        <begin position="585"/>
        <end position="690"/>
    </location>
</feature>
<dbReference type="Gene3D" id="2.30.29.30">
    <property type="entry name" value="Pleckstrin-homology domain (PH domain)/Phosphotyrosine-binding domain (PTB)"/>
    <property type="match status" value="1"/>
</dbReference>
<evidence type="ECO:0000259" key="11">
    <source>
        <dbReference type="PROSITE" id="PS50001"/>
    </source>
</evidence>
<dbReference type="InterPro" id="IPR037832">
    <property type="entry name" value="PH_Vav"/>
</dbReference>
<dbReference type="CDD" id="cd00160">
    <property type="entry name" value="RhoGEF"/>
    <property type="match status" value="1"/>
</dbReference>
<dbReference type="Pfam" id="PF22697">
    <property type="entry name" value="SOS1_NGEF_PH"/>
    <property type="match status" value="1"/>
</dbReference>
<keyword evidence="3" id="KW-0344">Guanine-nucleotide releasing factor</keyword>
<dbReference type="InterPro" id="IPR035899">
    <property type="entry name" value="DBL_dom_sf"/>
</dbReference>
<feature type="domain" description="SH2" evidence="11">
    <location>
        <begin position="831"/>
        <end position="934"/>
    </location>
</feature>
<dbReference type="Gene3D" id="1.10.418.10">
    <property type="entry name" value="Calponin-like domain"/>
    <property type="match status" value="1"/>
</dbReference>
<dbReference type="GO" id="GO:0016477">
    <property type="term" value="P:cell migration"/>
    <property type="evidence" value="ECO:0007669"/>
    <property type="project" value="TreeGrafter"/>
</dbReference>
<dbReference type="SMART" id="SM00233">
    <property type="entry name" value="PH"/>
    <property type="match status" value="1"/>
</dbReference>
<evidence type="ECO:0000256" key="8">
    <source>
        <dbReference type="ARBA" id="ARBA00022999"/>
    </source>
</evidence>
<dbReference type="SMART" id="SM00033">
    <property type="entry name" value="CH"/>
    <property type="match status" value="1"/>
</dbReference>
<evidence type="ECO:0000259" key="15">
    <source>
        <dbReference type="PROSITE" id="PS50021"/>
    </source>
</evidence>
<dbReference type="InterPro" id="IPR000980">
    <property type="entry name" value="SH2"/>
</dbReference>